<name>A0A9P8YG49_9PEZI</name>
<dbReference type="GO" id="GO:0032981">
    <property type="term" value="P:mitochondrial respiratory chain complex I assembly"/>
    <property type="evidence" value="ECO:0007669"/>
    <property type="project" value="TreeGrafter"/>
</dbReference>
<evidence type="ECO:0000256" key="1">
    <source>
        <dbReference type="ARBA" id="ARBA00007355"/>
    </source>
</evidence>
<sequence length="242" mass="26805">MAVKPPGRILQAWYQWKSLRLPWRKKFLVGLDLRGNTYWEFRLRHGDPPPRITSSQTADDYTAQRFRRIVHPPSRSVHLSDVQIPPAWHQWLRYSRHEIPTLDEQRADVARQDRIRVLAAQADQRWEQKERLLDMPPPPPPPPGNTAGAGAARAAPAVATVASAGKITAAEADSSAAGKAPAPAAETSSAPAAKDSAPPPEDSSSNKKKQEEAPNPWKQASRGGPSEEWQPQAWSPAPSRRR</sequence>
<feature type="compositionally biased region" description="Low complexity" evidence="2">
    <location>
        <begin position="145"/>
        <end position="196"/>
    </location>
</feature>
<organism evidence="3 4">
    <name type="scientific">Microdochium trichocladiopsis</name>
    <dbReference type="NCBI Taxonomy" id="1682393"/>
    <lineage>
        <taxon>Eukaryota</taxon>
        <taxon>Fungi</taxon>
        <taxon>Dikarya</taxon>
        <taxon>Ascomycota</taxon>
        <taxon>Pezizomycotina</taxon>
        <taxon>Sordariomycetes</taxon>
        <taxon>Xylariomycetidae</taxon>
        <taxon>Xylariales</taxon>
        <taxon>Microdochiaceae</taxon>
        <taxon>Microdochium</taxon>
    </lineage>
</organism>
<evidence type="ECO:0000313" key="4">
    <source>
        <dbReference type="Proteomes" id="UP000756346"/>
    </source>
</evidence>
<reference evidence="3" key="1">
    <citation type="journal article" date="2021" name="Nat. Commun.">
        <title>Genetic determinants of endophytism in the Arabidopsis root mycobiome.</title>
        <authorList>
            <person name="Mesny F."/>
            <person name="Miyauchi S."/>
            <person name="Thiergart T."/>
            <person name="Pickel B."/>
            <person name="Atanasova L."/>
            <person name="Karlsson M."/>
            <person name="Huettel B."/>
            <person name="Barry K.W."/>
            <person name="Haridas S."/>
            <person name="Chen C."/>
            <person name="Bauer D."/>
            <person name="Andreopoulos W."/>
            <person name="Pangilinan J."/>
            <person name="LaButti K."/>
            <person name="Riley R."/>
            <person name="Lipzen A."/>
            <person name="Clum A."/>
            <person name="Drula E."/>
            <person name="Henrissat B."/>
            <person name="Kohler A."/>
            <person name="Grigoriev I.V."/>
            <person name="Martin F.M."/>
            <person name="Hacquard S."/>
        </authorList>
    </citation>
    <scope>NUCLEOTIDE SEQUENCE</scope>
    <source>
        <strain evidence="3">MPI-CAGE-CH-0230</strain>
    </source>
</reference>
<dbReference type="PANTHER" id="PTHR32470">
    <property type="entry name" value="ADH DEHYDROGENASE [UBIQUINONE] 1 ALPHA SUBCOMPLEX ASSEMBLY FACTOR 2"/>
    <property type="match status" value="1"/>
</dbReference>
<protein>
    <recommendedName>
        <fullName evidence="5">NADH dehydrogenase [ubiquinone] 1 alpha subcomplex subunit</fullName>
    </recommendedName>
</protein>
<dbReference type="AlphaFoldDB" id="A0A9P8YG49"/>
<dbReference type="InterPro" id="IPR052618">
    <property type="entry name" value="ComplexI_NDUFA12"/>
</dbReference>
<proteinExistence type="inferred from homology"/>
<comment type="similarity">
    <text evidence="1">Belongs to the complex I NDUFA12 subunit family.</text>
</comment>
<dbReference type="GO" id="GO:0045271">
    <property type="term" value="C:respiratory chain complex I"/>
    <property type="evidence" value="ECO:0007669"/>
    <property type="project" value="InterPro"/>
</dbReference>
<evidence type="ECO:0000256" key="2">
    <source>
        <dbReference type="SAM" id="MobiDB-lite"/>
    </source>
</evidence>
<dbReference type="Proteomes" id="UP000756346">
    <property type="component" value="Unassembled WGS sequence"/>
</dbReference>
<dbReference type="InterPro" id="IPR007763">
    <property type="entry name" value="NDUFA12"/>
</dbReference>
<feature type="region of interest" description="Disordered" evidence="2">
    <location>
        <begin position="131"/>
        <end position="242"/>
    </location>
</feature>
<keyword evidence="4" id="KW-1185">Reference proteome</keyword>
<dbReference type="Pfam" id="PF05071">
    <property type="entry name" value="NDUFA12"/>
    <property type="match status" value="1"/>
</dbReference>
<dbReference type="EMBL" id="JAGTJQ010000002">
    <property type="protein sequence ID" value="KAH7038267.1"/>
    <property type="molecule type" value="Genomic_DNA"/>
</dbReference>
<evidence type="ECO:0000313" key="3">
    <source>
        <dbReference type="EMBL" id="KAH7038267.1"/>
    </source>
</evidence>
<comment type="caution">
    <text evidence="3">The sequence shown here is derived from an EMBL/GenBank/DDBJ whole genome shotgun (WGS) entry which is preliminary data.</text>
</comment>
<dbReference type="GeneID" id="70182478"/>
<dbReference type="OrthoDB" id="10255576at2759"/>
<accession>A0A9P8YG49</accession>
<dbReference type="PANTHER" id="PTHR32470:SF2">
    <property type="entry name" value="NADH DEHYDROGENASE [UBIQUINONE] 1 ALPHA SUBCOMPLEX ASSEMBLY FACTOR 2"/>
    <property type="match status" value="1"/>
</dbReference>
<dbReference type="RefSeq" id="XP_046017388.1">
    <property type="nucleotide sequence ID" value="XM_046152932.1"/>
</dbReference>
<feature type="compositionally biased region" description="Pro residues" evidence="2">
    <location>
        <begin position="135"/>
        <end position="144"/>
    </location>
</feature>
<gene>
    <name evidence="3" type="ORF">B0I36DRAFT_315915</name>
</gene>
<evidence type="ECO:0008006" key="5">
    <source>
        <dbReference type="Google" id="ProtNLM"/>
    </source>
</evidence>
<dbReference type="GO" id="GO:0005739">
    <property type="term" value="C:mitochondrion"/>
    <property type="evidence" value="ECO:0007669"/>
    <property type="project" value="TreeGrafter"/>
</dbReference>